<reference evidence="1" key="2">
    <citation type="journal article" date="2015" name="Fish Shellfish Immunol.">
        <title>Early steps in the European eel (Anguilla anguilla)-Vibrio vulnificus interaction in the gills: Role of the RtxA13 toxin.</title>
        <authorList>
            <person name="Callol A."/>
            <person name="Pajuelo D."/>
            <person name="Ebbesson L."/>
            <person name="Teles M."/>
            <person name="MacKenzie S."/>
            <person name="Amaro C."/>
        </authorList>
    </citation>
    <scope>NUCLEOTIDE SEQUENCE</scope>
</reference>
<reference evidence="1" key="1">
    <citation type="submission" date="2014-11" db="EMBL/GenBank/DDBJ databases">
        <authorList>
            <person name="Amaro Gonzalez C."/>
        </authorList>
    </citation>
    <scope>NUCLEOTIDE SEQUENCE</scope>
</reference>
<accession>A0A0E9TUI7</accession>
<name>A0A0E9TUI7_ANGAN</name>
<proteinExistence type="predicted"/>
<dbReference type="AlphaFoldDB" id="A0A0E9TUI7"/>
<organism evidence="1">
    <name type="scientific">Anguilla anguilla</name>
    <name type="common">European freshwater eel</name>
    <name type="synonym">Muraena anguilla</name>
    <dbReference type="NCBI Taxonomy" id="7936"/>
    <lineage>
        <taxon>Eukaryota</taxon>
        <taxon>Metazoa</taxon>
        <taxon>Chordata</taxon>
        <taxon>Craniata</taxon>
        <taxon>Vertebrata</taxon>
        <taxon>Euteleostomi</taxon>
        <taxon>Actinopterygii</taxon>
        <taxon>Neopterygii</taxon>
        <taxon>Teleostei</taxon>
        <taxon>Anguilliformes</taxon>
        <taxon>Anguillidae</taxon>
        <taxon>Anguilla</taxon>
    </lineage>
</organism>
<evidence type="ECO:0000313" key="1">
    <source>
        <dbReference type="EMBL" id="JAH56575.1"/>
    </source>
</evidence>
<protein>
    <submittedName>
        <fullName evidence="1">Uncharacterized protein</fullName>
    </submittedName>
</protein>
<sequence>MNLDIAVCVKTLICNRPHQIKVNISQCTNIIYYNSRIPMCPMSEHTER</sequence>
<dbReference type="EMBL" id="GBXM01052002">
    <property type="protein sequence ID" value="JAH56575.1"/>
    <property type="molecule type" value="Transcribed_RNA"/>
</dbReference>